<evidence type="ECO:0000313" key="2">
    <source>
        <dbReference type="Proteomes" id="UP001479933"/>
    </source>
</evidence>
<gene>
    <name evidence="1" type="ORF">RVF87_09950</name>
</gene>
<dbReference type="EMBL" id="CP136137">
    <property type="protein sequence ID" value="WYY09354.1"/>
    <property type="molecule type" value="Genomic_DNA"/>
</dbReference>
<proteinExistence type="predicted"/>
<evidence type="ECO:0000313" key="1">
    <source>
        <dbReference type="EMBL" id="WYY09354.1"/>
    </source>
</evidence>
<protein>
    <submittedName>
        <fullName evidence="1">Uncharacterized protein</fullName>
    </submittedName>
</protein>
<accession>A0ABZ2U9E3</accession>
<sequence>MNPNDDATVSTDEVVAAAALVDLPLSDDDATAVGALLSQWIPAAQELNARMRAAENTAIAPITTFTTPDFPHQTSEGAGAP</sequence>
<organism evidence="1 2">
    <name type="scientific">Gordonia hydrophobica</name>
    <dbReference type="NCBI Taxonomy" id="40516"/>
    <lineage>
        <taxon>Bacteria</taxon>
        <taxon>Bacillati</taxon>
        <taxon>Actinomycetota</taxon>
        <taxon>Actinomycetes</taxon>
        <taxon>Mycobacteriales</taxon>
        <taxon>Gordoniaceae</taxon>
        <taxon>Gordonia</taxon>
    </lineage>
</organism>
<keyword evidence="2" id="KW-1185">Reference proteome</keyword>
<name>A0ABZ2U9E3_9ACTN</name>
<reference evidence="1 2" key="1">
    <citation type="journal article" date="2023" name="Virus Evol.">
        <title>Computational host range prediction-The good, the bad, and the ugly.</title>
        <authorList>
            <person name="Howell A.A."/>
            <person name="Versoza C.J."/>
            <person name="Pfeifer S.P."/>
        </authorList>
    </citation>
    <scope>NUCLEOTIDE SEQUENCE [LARGE SCALE GENOMIC DNA]</scope>
    <source>
        <strain evidence="1 2">1610/1b</strain>
    </source>
</reference>
<dbReference type="RefSeq" id="WP_157085997.1">
    <property type="nucleotide sequence ID" value="NZ_CP136137.1"/>
</dbReference>
<dbReference type="Proteomes" id="UP001479933">
    <property type="component" value="Chromosome"/>
</dbReference>